<evidence type="ECO:0000256" key="8">
    <source>
        <dbReference type="ARBA" id="ARBA00022598"/>
    </source>
</evidence>
<evidence type="ECO:0000256" key="19">
    <source>
        <dbReference type="ARBA" id="ARBA00049035"/>
    </source>
</evidence>
<dbReference type="NCBIfam" id="TIGR01499">
    <property type="entry name" value="folC"/>
    <property type="match status" value="1"/>
</dbReference>
<keyword evidence="10 21" id="KW-0547">Nucleotide-binding</keyword>
<dbReference type="EC" id="6.3.2.17" evidence="6"/>
<evidence type="ECO:0000256" key="15">
    <source>
        <dbReference type="ARBA" id="ARBA00030592"/>
    </source>
</evidence>
<dbReference type="PIRSF" id="PIRSF001563">
    <property type="entry name" value="Folylpolyglu_synth"/>
    <property type="match status" value="1"/>
</dbReference>
<keyword evidence="13" id="KW-0289">Folate biosynthesis</keyword>
<protein>
    <recommendedName>
        <fullName evidence="7">Dihydrofolate synthase/folylpolyglutamate synthase</fullName>
        <ecNumber evidence="5">6.3.2.12</ecNumber>
        <ecNumber evidence="6">6.3.2.17</ecNumber>
    </recommendedName>
    <alternativeName>
        <fullName evidence="16">Folylpoly-gamma-glutamate synthetase-dihydrofolate synthetase</fullName>
    </alternativeName>
    <alternativeName>
        <fullName evidence="14">Folylpolyglutamate synthetase</fullName>
    </alternativeName>
    <alternativeName>
        <fullName evidence="15">Tetrahydrofolylpolyglutamate synthase</fullName>
    </alternativeName>
</protein>
<dbReference type="InterPro" id="IPR036615">
    <property type="entry name" value="Mur_ligase_C_dom_sf"/>
</dbReference>
<evidence type="ECO:0000256" key="3">
    <source>
        <dbReference type="ARBA" id="ARBA00005150"/>
    </source>
</evidence>
<feature type="domain" description="Mur ligase C-terminal" evidence="22">
    <location>
        <begin position="297"/>
        <end position="406"/>
    </location>
</feature>
<evidence type="ECO:0000256" key="16">
    <source>
        <dbReference type="ARBA" id="ARBA00032510"/>
    </source>
</evidence>
<sequence>MNKASFTLQQWLSWMEQAHTSAIDMGLTRCQTVFDAMALDFGSTKIVTVGGTNGKGSSVAMFDAVLRAAGYRTLCYTSPHLEVYNERVVIDGEMCSDAQLVAAFCAIDAAREQVGISLSYFEIGTLAALWIVAQEQPDVALLEVGLGGRLDVVNLMDADVAVIATVGVDHVDWLGDDREVIGWEKAGIFREGRPAVCGDLEPPLSIAHHANEVGAKLFQASNDFSYQLHEDGGQWSFKGLDSQHQEVAIESLPVPQLPLQNAATVMQALLLLGVEVSHEALSQGFAHARVRGRLDAQTYRGCPLLLDVAHNPQAASYLAKRLEGKQFKVVLGMLADKDCTAVMAALAPIVSQWHLVTLDVPRGQTAESLATMLPASTDQAVYQHASVGDAIKQLASDKEQLLVVGSFFTVADAYRLIEGEANG</sequence>
<dbReference type="GO" id="GO:0046656">
    <property type="term" value="P:folic acid biosynthetic process"/>
    <property type="evidence" value="ECO:0007669"/>
    <property type="project" value="UniProtKB-KW"/>
</dbReference>
<evidence type="ECO:0000256" key="13">
    <source>
        <dbReference type="ARBA" id="ARBA00022909"/>
    </source>
</evidence>
<dbReference type="Proteomes" id="UP000282818">
    <property type="component" value="Unassembled WGS sequence"/>
</dbReference>
<comment type="caution">
    <text evidence="23">The sequence shown here is derived from an EMBL/GenBank/DDBJ whole genome shotgun (WGS) entry which is preliminary data.</text>
</comment>
<evidence type="ECO:0000256" key="5">
    <source>
        <dbReference type="ARBA" id="ARBA00013023"/>
    </source>
</evidence>
<keyword evidence="8 21" id="KW-0436">Ligase</keyword>
<dbReference type="Pfam" id="PF02875">
    <property type="entry name" value="Mur_ligase_C"/>
    <property type="match status" value="1"/>
</dbReference>
<dbReference type="GO" id="GO:0005524">
    <property type="term" value="F:ATP binding"/>
    <property type="evidence" value="ECO:0007669"/>
    <property type="project" value="UniProtKB-KW"/>
</dbReference>
<dbReference type="PANTHER" id="PTHR11136:SF0">
    <property type="entry name" value="DIHYDROFOLATE SYNTHETASE-RELATED"/>
    <property type="match status" value="1"/>
</dbReference>
<evidence type="ECO:0000313" key="24">
    <source>
        <dbReference type="Proteomes" id="UP000282818"/>
    </source>
</evidence>
<evidence type="ECO:0000259" key="22">
    <source>
        <dbReference type="Pfam" id="PF02875"/>
    </source>
</evidence>
<comment type="pathway">
    <text evidence="3">Cofactor biosynthesis; tetrahydrofolylpolyglutamate biosynthesis.</text>
</comment>
<keyword evidence="24" id="KW-1185">Reference proteome</keyword>
<evidence type="ECO:0000256" key="10">
    <source>
        <dbReference type="ARBA" id="ARBA00022741"/>
    </source>
</evidence>
<evidence type="ECO:0000256" key="4">
    <source>
        <dbReference type="ARBA" id="ARBA00008276"/>
    </source>
</evidence>
<keyword evidence="11 21" id="KW-0067">ATP-binding</keyword>
<comment type="catalytic activity">
    <reaction evidence="18">
        <text>10-formyltetrahydrofolyl-(gamma-L-Glu)(n) + L-glutamate + ATP = 10-formyltetrahydrofolyl-(gamma-L-Glu)(n+1) + ADP + phosphate + H(+)</text>
        <dbReference type="Rhea" id="RHEA:51904"/>
        <dbReference type="Rhea" id="RHEA-COMP:13088"/>
        <dbReference type="Rhea" id="RHEA-COMP:14300"/>
        <dbReference type="ChEBI" id="CHEBI:15378"/>
        <dbReference type="ChEBI" id="CHEBI:29985"/>
        <dbReference type="ChEBI" id="CHEBI:30616"/>
        <dbReference type="ChEBI" id="CHEBI:43474"/>
        <dbReference type="ChEBI" id="CHEBI:134413"/>
        <dbReference type="ChEBI" id="CHEBI:456216"/>
        <dbReference type="EC" id="6.3.2.17"/>
    </reaction>
</comment>
<comment type="similarity">
    <text evidence="4 21">Belongs to the folylpolyglutamate synthase family.</text>
</comment>
<evidence type="ECO:0000256" key="20">
    <source>
        <dbReference type="ARBA" id="ARBA00049161"/>
    </source>
</evidence>
<dbReference type="GO" id="GO:0004326">
    <property type="term" value="F:tetrahydrofolylpolyglutamate synthase activity"/>
    <property type="evidence" value="ECO:0007669"/>
    <property type="project" value="UniProtKB-EC"/>
</dbReference>
<evidence type="ECO:0000256" key="21">
    <source>
        <dbReference type="PIRNR" id="PIRNR001563"/>
    </source>
</evidence>
<evidence type="ECO:0000256" key="18">
    <source>
        <dbReference type="ARBA" id="ARBA00047808"/>
    </source>
</evidence>
<dbReference type="InterPro" id="IPR004101">
    <property type="entry name" value="Mur_ligase_C"/>
</dbReference>
<evidence type="ECO:0000256" key="11">
    <source>
        <dbReference type="ARBA" id="ARBA00022840"/>
    </source>
</evidence>
<proteinExistence type="inferred from homology"/>
<comment type="catalytic activity">
    <reaction evidence="20">
        <text>7,8-dihydropteroate + L-glutamate + ATP = 7,8-dihydrofolate + ADP + phosphate + H(+)</text>
        <dbReference type="Rhea" id="RHEA:23584"/>
        <dbReference type="ChEBI" id="CHEBI:15378"/>
        <dbReference type="ChEBI" id="CHEBI:17839"/>
        <dbReference type="ChEBI" id="CHEBI:29985"/>
        <dbReference type="ChEBI" id="CHEBI:30616"/>
        <dbReference type="ChEBI" id="CHEBI:43474"/>
        <dbReference type="ChEBI" id="CHEBI:57451"/>
        <dbReference type="ChEBI" id="CHEBI:456216"/>
        <dbReference type="EC" id="6.3.2.12"/>
    </reaction>
</comment>
<dbReference type="SUPFAM" id="SSF53244">
    <property type="entry name" value="MurD-like peptide ligases, peptide-binding domain"/>
    <property type="match status" value="1"/>
</dbReference>
<reference evidence="23 24" key="1">
    <citation type="submission" date="2019-01" db="EMBL/GenBank/DDBJ databases">
        <authorList>
            <person name="Chen W.-M."/>
        </authorList>
    </citation>
    <scope>NUCLEOTIDE SEQUENCE [LARGE SCALE GENOMIC DNA]</scope>
    <source>
        <strain evidence="23 24">HPM-16</strain>
    </source>
</reference>
<gene>
    <name evidence="23" type="ORF">EOE65_01420</name>
</gene>
<evidence type="ECO:0000313" key="23">
    <source>
        <dbReference type="EMBL" id="RVU32340.1"/>
    </source>
</evidence>
<evidence type="ECO:0000256" key="9">
    <source>
        <dbReference type="ARBA" id="ARBA00022723"/>
    </source>
</evidence>
<dbReference type="PANTHER" id="PTHR11136">
    <property type="entry name" value="FOLYLPOLYGLUTAMATE SYNTHASE-RELATED"/>
    <property type="match status" value="1"/>
</dbReference>
<accession>A0A437QCR4</accession>
<dbReference type="GO" id="GO:0008841">
    <property type="term" value="F:dihydrofolate synthase activity"/>
    <property type="evidence" value="ECO:0007669"/>
    <property type="project" value="UniProtKB-EC"/>
</dbReference>
<comment type="catalytic activity">
    <reaction evidence="19">
        <text>(6R)-5,10-methylenetetrahydrofolyl-(gamma-L-Glu)(n) + L-glutamate + ATP = (6R)-5,10-methylenetetrahydrofolyl-(gamma-L-Glu)(n+1) + ADP + phosphate + H(+)</text>
        <dbReference type="Rhea" id="RHEA:51912"/>
        <dbReference type="Rhea" id="RHEA-COMP:13257"/>
        <dbReference type="Rhea" id="RHEA-COMP:13258"/>
        <dbReference type="ChEBI" id="CHEBI:15378"/>
        <dbReference type="ChEBI" id="CHEBI:29985"/>
        <dbReference type="ChEBI" id="CHEBI:30616"/>
        <dbReference type="ChEBI" id="CHEBI:43474"/>
        <dbReference type="ChEBI" id="CHEBI:136572"/>
        <dbReference type="ChEBI" id="CHEBI:456216"/>
        <dbReference type="EC" id="6.3.2.17"/>
    </reaction>
</comment>
<evidence type="ECO:0000256" key="6">
    <source>
        <dbReference type="ARBA" id="ARBA00013025"/>
    </source>
</evidence>
<dbReference type="NCBIfam" id="NF008101">
    <property type="entry name" value="PRK10846.1"/>
    <property type="match status" value="1"/>
</dbReference>
<name>A0A437QCR4_9GAMM</name>
<dbReference type="Gene3D" id="3.40.1190.10">
    <property type="entry name" value="Mur-like, catalytic domain"/>
    <property type="match status" value="1"/>
</dbReference>
<dbReference type="EMBL" id="SACQ01000001">
    <property type="protein sequence ID" value="RVU32340.1"/>
    <property type="molecule type" value="Genomic_DNA"/>
</dbReference>
<dbReference type="SUPFAM" id="SSF53623">
    <property type="entry name" value="MurD-like peptide ligases, catalytic domain"/>
    <property type="match status" value="1"/>
</dbReference>
<evidence type="ECO:0000256" key="2">
    <source>
        <dbReference type="ARBA" id="ARBA00004799"/>
    </source>
</evidence>
<dbReference type="InterPro" id="IPR001645">
    <property type="entry name" value="Folylpolyglutamate_synth"/>
</dbReference>
<evidence type="ECO:0000256" key="17">
    <source>
        <dbReference type="ARBA" id="ARBA00047493"/>
    </source>
</evidence>
<evidence type="ECO:0000256" key="14">
    <source>
        <dbReference type="ARBA" id="ARBA00030048"/>
    </source>
</evidence>
<evidence type="ECO:0000256" key="12">
    <source>
        <dbReference type="ARBA" id="ARBA00022842"/>
    </source>
</evidence>
<dbReference type="AlphaFoldDB" id="A0A437QCR4"/>
<keyword evidence="12" id="KW-0460">Magnesium</keyword>
<comment type="catalytic activity">
    <reaction evidence="17">
        <text>(6S)-5,6,7,8-tetrahydrofolyl-(gamma-L-Glu)(n) + L-glutamate + ATP = (6S)-5,6,7,8-tetrahydrofolyl-(gamma-L-Glu)(n+1) + ADP + phosphate + H(+)</text>
        <dbReference type="Rhea" id="RHEA:10580"/>
        <dbReference type="Rhea" id="RHEA-COMP:14738"/>
        <dbReference type="Rhea" id="RHEA-COMP:14740"/>
        <dbReference type="ChEBI" id="CHEBI:15378"/>
        <dbReference type="ChEBI" id="CHEBI:29985"/>
        <dbReference type="ChEBI" id="CHEBI:30616"/>
        <dbReference type="ChEBI" id="CHEBI:43474"/>
        <dbReference type="ChEBI" id="CHEBI:141005"/>
        <dbReference type="ChEBI" id="CHEBI:456216"/>
        <dbReference type="EC" id="6.3.2.17"/>
    </reaction>
</comment>
<dbReference type="RefSeq" id="WP_127692509.1">
    <property type="nucleotide sequence ID" value="NZ_SACQ01000001.1"/>
</dbReference>
<comment type="pathway">
    <text evidence="2">Cofactor biosynthesis; tetrahydrofolate biosynthesis; 7,8-dihydrofolate from 2-amino-4-hydroxy-6-hydroxymethyl-7,8-dihydropteridine diphosphate and 4-aminobenzoate: step 2/2.</text>
</comment>
<dbReference type="GO" id="GO:0005737">
    <property type="term" value="C:cytoplasm"/>
    <property type="evidence" value="ECO:0007669"/>
    <property type="project" value="TreeGrafter"/>
</dbReference>
<evidence type="ECO:0000256" key="7">
    <source>
        <dbReference type="ARBA" id="ARBA00019357"/>
    </source>
</evidence>
<dbReference type="Gene3D" id="3.90.190.20">
    <property type="entry name" value="Mur ligase, C-terminal domain"/>
    <property type="match status" value="1"/>
</dbReference>
<comment type="function">
    <text evidence="1">Functions in two distinct reactions of the de novo folate biosynthetic pathway. Catalyzes the addition of a glutamate residue to dihydropteroate (7,8-dihydropteroate or H2Pte) to form dihydrofolate (7,8-dihydrofolate monoglutamate or H2Pte-Glu). Also catalyzes successive additions of L-glutamate to tetrahydrofolate or 10-formyltetrahydrofolate or 5,10-methylenetetrahydrofolate, leading to folylpolyglutamate derivatives.</text>
</comment>
<keyword evidence="9" id="KW-0479">Metal-binding</keyword>
<dbReference type="InterPro" id="IPR036565">
    <property type="entry name" value="Mur-like_cat_sf"/>
</dbReference>
<organism evidence="23 24">
    <name type="scientific">Neptunomonas marina</name>
    <dbReference type="NCBI Taxonomy" id="1815562"/>
    <lineage>
        <taxon>Bacteria</taxon>
        <taxon>Pseudomonadati</taxon>
        <taxon>Pseudomonadota</taxon>
        <taxon>Gammaproteobacteria</taxon>
        <taxon>Oceanospirillales</taxon>
        <taxon>Oceanospirillaceae</taxon>
        <taxon>Neptunomonas</taxon>
    </lineage>
</organism>
<dbReference type="GO" id="GO:0046872">
    <property type="term" value="F:metal ion binding"/>
    <property type="evidence" value="ECO:0007669"/>
    <property type="project" value="UniProtKB-KW"/>
</dbReference>
<dbReference type="EC" id="6.3.2.12" evidence="5"/>
<evidence type="ECO:0000256" key="1">
    <source>
        <dbReference type="ARBA" id="ARBA00002714"/>
    </source>
</evidence>